<dbReference type="InterPro" id="IPR036390">
    <property type="entry name" value="WH_DNA-bd_sf"/>
</dbReference>
<sequence>MDSMDIDIILHPHRFAVAAALSKGDATVDQLKIQLPHISQASLYRAIKRLEQSSLITRVNERKTRGTVEITYSIHFSLSQMTMPEHADLDHYKKGAYAVFFQYVLGTLESYKQNEVEQLKKAKFNAVSLTLSDEQYSMFVNDVRNLTATYLLNGQEGQDNSGTPYELTTFLVPGRKEN</sequence>
<dbReference type="InterPro" id="IPR036388">
    <property type="entry name" value="WH-like_DNA-bd_sf"/>
</dbReference>
<dbReference type="Pfam" id="PF01638">
    <property type="entry name" value="HxlR"/>
    <property type="match status" value="1"/>
</dbReference>
<accession>A0A7X2H7S8</accession>
<comment type="caution">
    <text evidence="2">The sequence shown here is derived from an EMBL/GenBank/DDBJ whole genome shotgun (WGS) entry which is preliminary data.</text>
</comment>
<dbReference type="Proteomes" id="UP000463051">
    <property type="component" value="Unassembled WGS sequence"/>
</dbReference>
<feature type="domain" description="HTH hxlR-type" evidence="1">
    <location>
        <begin position="18"/>
        <end position="70"/>
    </location>
</feature>
<proteinExistence type="predicted"/>
<keyword evidence="3" id="KW-1185">Reference proteome</keyword>
<dbReference type="EMBL" id="WJXB01000007">
    <property type="protein sequence ID" value="MRN55107.1"/>
    <property type="molecule type" value="Genomic_DNA"/>
</dbReference>
<name>A0A7X2H7S8_9BACL</name>
<evidence type="ECO:0000259" key="1">
    <source>
        <dbReference type="Pfam" id="PF01638"/>
    </source>
</evidence>
<gene>
    <name evidence="2" type="ORF">GJB61_19185</name>
</gene>
<reference evidence="2 3" key="1">
    <citation type="submission" date="2019-11" db="EMBL/GenBank/DDBJ databases">
        <title>Paenibacillus monticola sp. nov., a novel PGPR strain isolated from mountain sample in China.</title>
        <authorList>
            <person name="Zhao Q."/>
            <person name="Li H.-P."/>
            <person name="Zhang J.-L."/>
        </authorList>
    </citation>
    <scope>NUCLEOTIDE SEQUENCE [LARGE SCALE GENOMIC DNA]</scope>
    <source>
        <strain evidence="2 3">LC-T2</strain>
    </source>
</reference>
<protein>
    <recommendedName>
        <fullName evidence="1">HTH hxlR-type domain-containing protein</fullName>
    </recommendedName>
</protein>
<organism evidence="2 3">
    <name type="scientific">Paenibacillus monticola</name>
    <dbReference type="NCBI Taxonomy" id="2666075"/>
    <lineage>
        <taxon>Bacteria</taxon>
        <taxon>Bacillati</taxon>
        <taxon>Bacillota</taxon>
        <taxon>Bacilli</taxon>
        <taxon>Bacillales</taxon>
        <taxon>Paenibacillaceae</taxon>
        <taxon>Paenibacillus</taxon>
    </lineage>
</organism>
<dbReference type="Gene3D" id="1.10.10.10">
    <property type="entry name" value="Winged helix-like DNA-binding domain superfamily/Winged helix DNA-binding domain"/>
    <property type="match status" value="1"/>
</dbReference>
<evidence type="ECO:0000313" key="2">
    <source>
        <dbReference type="EMBL" id="MRN55107.1"/>
    </source>
</evidence>
<evidence type="ECO:0000313" key="3">
    <source>
        <dbReference type="Proteomes" id="UP000463051"/>
    </source>
</evidence>
<dbReference type="SUPFAM" id="SSF46785">
    <property type="entry name" value="Winged helix' DNA-binding domain"/>
    <property type="match status" value="1"/>
</dbReference>
<dbReference type="InterPro" id="IPR002577">
    <property type="entry name" value="HTH_HxlR"/>
</dbReference>
<dbReference type="AlphaFoldDB" id="A0A7X2H7S8"/>